<evidence type="ECO:0000313" key="4">
    <source>
        <dbReference type="EMBL" id="KAK8767186.1"/>
    </source>
</evidence>
<evidence type="ECO:0000256" key="2">
    <source>
        <dbReference type="SAM" id="MobiDB-lite"/>
    </source>
</evidence>
<feature type="compositionally biased region" description="Low complexity" evidence="2">
    <location>
        <begin position="513"/>
        <end position="533"/>
    </location>
</feature>
<dbReference type="PANTHER" id="PTHR13199:SF11">
    <property type="entry name" value="PROTEIN ATOSSA"/>
    <property type="match status" value="1"/>
</dbReference>
<feature type="region of interest" description="Disordered" evidence="2">
    <location>
        <begin position="509"/>
        <end position="553"/>
    </location>
</feature>
<feature type="region of interest" description="Disordered" evidence="2">
    <location>
        <begin position="356"/>
        <end position="419"/>
    </location>
</feature>
<feature type="region of interest" description="Disordered" evidence="2">
    <location>
        <begin position="284"/>
        <end position="310"/>
    </location>
</feature>
<evidence type="ECO:0000259" key="3">
    <source>
        <dbReference type="SMART" id="SM01177"/>
    </source>
</evidence>
<feature type="compositionally biased region" description="Basic and acidic residues" evidence="2">
    <location>
        <begin position="380"/>
        <end position="390"/>
    </location>
</feature>
<dbReference type="InterPro" id="IPR051506">
    <property type="entry name" value="ATOS_Transcription_Regulators"/>
</dbReference>
<dbReference type="Pfam" id="PF13889">
    <property type="entry name" value="Chromosome_seg"/>
    <property type="match status" value="1"/>
</dbReference>
<sequence length="945" mass="103771">MKRKSTTSLSSNPNAATRLGLSSWQLCSQEMHPAVEEVKIEPYDFFIDVGSLVLEGRVPSHSSKGYAEGLHCPPTNLAQPRHQCDPTSVLECQRFEVALKHMGLLWRNNIPMSVEVLLSPDCAHCSTVDQTSGIDISSAPDTSHLLLEQWFIHMLPRRVPEATAAPRSLIQAMRSYLHFSQISAWYSLSGGRSPRNIYYRISVPGEAFSSKFLCSPHVHNFPVASLGRSASIKVSVKSVPRCPNGIPAVACAKHPTVPTTPSAPSSEPSGAPIITAPVRGRSIRDTGGIVKNDESTPAKRKAKKHSKGDLSADLLLGESLLDPPQSLQMYPKRYQSPSRCGSPSVEVPEHLMFRSRAQSPLDPSGEAQAERNRGRTPRRPVIERFLKKSGEPLPSELFTSSDTAAATSNRGQRKEEPLTASTFSFWPSQHIRERTTLLAPEQQASFVPVPHSPLLLGDCRDNVSAKKPGESKPVDKFAHAASPEQDCIGLKQSLEVLSLCHMSKPSAKHKLISSSSSDSPLLHVQQQQQQQQQPAAKPDLLRTSGPSVKDRCVEGTVHNGGVVHKAIAKESEANGSKCGPTVDREEASHKRALGHSKTWSEGLCDLKLKDGVVGKGSHIFSNLIHKHKVRQNILKRAVSILYAVLVELPKRAAAFMMCKSRNHPVPTAAERAQFRRSLDSATSMVFHQKTGLPLTSSPAPLRKSGASFDFDSSLTSVSAIKRALFEKEPEEEEASPEEIISSSAPASTTTSSLIVNFEESVLNGRLEPVSTVQGFVAEIGASGSFCPRHITLPVTVFFYSLQDIDKVVSPYLGHINLGMKGYHVPKTGTIQVTLFNPHNTVVKMFVVRYDLSDMPPNCQTFIRQRTLFMPTDGSETDPEASRWLRYLIHLRFASSKSGRIYLHTDVRIIVFRKSDLDAATIHGDRPYELRSFTQCPVNPKFSPCE</sequence>
<protein>
    <recommendedName>
        <fullName evidence="3">Atos-like conserved domain-containing protein</fullName>
    </recommendedName>
</protein>
<proteinExistence type="inferred from homology"/>
<gene>
    <name evidence="4" type="ORF">V5799_006035</name>
</gene>
<dbReference type="EMBL" id="JARKHS020025668">
    <property type="protein sequence ID" value="KAK8767186.1"/>
    <property type="molecule type" value="Genomic_DNA"/>
</dbReference>
<comment type="caution">
    <text evidence="4">The sequence shown here is derived from an EMBL/GenBank/DDBJ whole genome shotgun (WGS) entry which is preliminary data.</text>
</comment>
<feature type="region of interest" description="Disordered" evidence="2">
    <location>
        <begin position="726"/>
        <end position="745"/>
    </location>
</feature>
<dbReference type="Pfam" id="PF13915">
    <property type="entry name" value="DUF4210"/>
    <property type="match status" value="1"/>
</dbReference>
<dbReference type="PANTHER" id="PTHR13199">
    <property type="entry name" value="GH03947P"/>
    <property type="match status" value="1"/>
</dbReference>
<organism evidence="4 5">
    <name type="scientific">Amblyomma americanum</name>
    <name type="common">Lone star tick</name>
    <dbReference type="NCBI Taxonomy" id="6943"/>
    <lineage>
        <taxon>Eukaryota</taxon>
        <taxon>Metazoa</taxon>
        <taxon>Ecdysozoa</taxon>
        <taxon>Arthropoda</taxon>
        <taxon>Chelicerata</taxon>
        <taxon>Arachnida</taxon>
        <taxon>Acari</taxon>
        <taxon>Parasitiformes</taxon>
        <taxon>Ixodida</taxon>
        <taxon>Ixodoidea</taxon>
        <taxon>Ixodidae</taxon>
        <taxon>Amblyomminae</taxon>
        <taxon>Amblyomma</taxon>
    </lineage>
</organism>
<comment type="similarity">
    <text evidence="1">Belongs to the ATOS family.</text>
</comment>
<feature type="compositionally biased region" description="Polar residues" evidence="2">
    <location>
        <begin position="397"/>
        <end position="410"/>
    </location>
</feature>
<accession>A0AAQ4DXJ6</accession>
<evidence type="ECO:0000313" key="5">
    <source>
        <dbReference type="Proteomes" id="UP001321473"/>
    </source>
</evidence>
<dbReference type="Proteomes" id="UP001321473">
    <property type="component" value="Unassembled WGS sequence"/>
</dbReference>
<keyword evidence="5" id="KW-1185">Reference proteome</keyword>
<dbReference type="AlphaFoldDB" id="A0AAQ4DXJ6"/>
<evidence type="ECO:0000256" key="1">
    <source>
        <dbReference type="ARBA" id="ARBA00034497"/>
    </source>
</evidence>
<dbReference type="SMART" id="SM01177">
    <property type="entry name" value="DUF4210"/>
    <property type="match status" value="1"/>
</dbReference>
<feature type="domain" description="Atos-like conserved" evidence="3">
    <location>
        <begin position="753"/>
        <end position="812"/>
    </location>
</feature>
<dbReference type="InterPro" id="IPR025261">
    <property type="entry name" value="Atos-like_cons_dom"/>
</dbReference>
<name>A0AAQ4DXJ6_AMBAM</name>
<dbReference type="InterPro" id="IPR033473">
    <property type="entry name" value="Atos-like_C"/>
</dbReference>
<reference evidence="4 5" key="1">
    <citation type="journal article" date="2023" name="Arcadia Sci">
        <title>De novo assembly of a long-read Amblyomma americanum tick genome.</title>
        <authorList>
            <person name="Chou S."/>
            <person name="Poskanzer K.E."/>
            <person name="Rollins M."/>
            <person name="Thuy-Boun P.S."/>
        </authorList>
    </citation>
    <scope>NUCLEOTIDE SEQUENCE [LARGE SCALE GENOMIC DNA]</scope>
    <source>
        <strain evidence="4">F_SG_1</strain>
        <tissue evidence="4">Salivary glands</tissue>
    </source>
</reference>